<comment type="caution">
    <text evidence="1">The sequence shown here is derived from an EMBL/GenBank/DDBJ whole genome shotgun (WGS) entry which is preliminary data.</text>
</comment>
<dbReference type="Pfam" id="PF05853">
    <property type="entry name" value="BKACE"/>
    <property type="match status" value="1"/>
</dbReference>
<protein>
    <recommendedName>
        <fullName evidence="3">3-keto-5-aminohexanoate cleavage protein</fullName>
    </recommendedName>
</protein>
<keyword evidence="2" id="KW-1185">Reference proteome</keyword>
<accession>A0A506Y5M1</accession>
<dbReference type="InterPro" id="IPR008567">
    <property type="entry name" value="BKACE"/>
</dbReference>
<dbReference type="Gene3D" id="3.20.20.70">
    <property type="entry name" value="Aldolase class I"/>
    <property type="match status" value="1"/>
</dbReference>
<gene>
    <name evidence="1" type="ORF">FJ657_04605</name>
</gene>
<dbReference type="PANTHER" id="PTHR37418">
    <property type="entry name" value="3-KETO-5-AMINOHEXANOATE CLEAVAGE ENZYME-RELATED"/>
    <property type="match status" value="1"/>
</dbReference>
<evidence type="ECO:0000313" key="2">
    <source>
        <dbReference type="Proteomes" id="UP000316252"/>
    </source>
</evidence>
<name>A0A506Y5M1_9MICO</name>
<evidence type="ECO:0008006" key="3">
    <source>
        <dbReference type="Google" id="ProtNLM"/>
    </source>
</evidence>
<sequence>MLIKAAINGGRSRDEHPAIPLTPAEIAVAAADAVAAGADVVHAHARTADGGQTIHPDDIGAMVRAVREGAPGVIVGTTTGLWTCSGHAERMELLAAWPADALPDFASVAFCEEGAAEAAELVLERGMVLESAVWSMDDVPALLAASTLHQNVRILIEPEDEDIEVAVDHARRIATALRDAGVTAPLLYHGYDETAWPLVRAAIDDGHETRVGFEDMLVLDEDAPAADTAAMVRLARELEGAARFAGARAEASGARA</sequence>
<dbReference type="PANTHER" id="PTHR37418:SF1">
    <property type="entry name" value="3-KETO-5-AMINOHEXANOATE CLEAVAGE PROTEIN"/>
    <property type="match status" value="1"/>
</dbReference>
<dbReference type="InterPro" id="IPR013785">
    <property type="entry name" value="Aldolase_TIM"/>
</dbReference>
<reference evidence="1 2" key="1">
    <citation type="submission" date="2019-06" db="EMBL/GenBank/DDBJ databases">
        <authorList>
            <person name="Li F."/>
        </authorList>
    </citation>
    <scope>NUCLEOTIDE SEQUENCE [LARGE SCALE GENOMIC DNA]</scope>
    <source>
        <strain evidence="1 2">10F1D-1</strain>
    </source>
</reference>
<dbReference type="EMBL" id="VHQG01000001">
    <property type="protein sequence ID" value="TPW77926.1"/>
    <property type="molecule type" value="Genomic_DNA"/>
</dbReference>
<organism evidence="1 2">
    <name type="scientific">Schumannella soli</name>
    <dbReference type="NCBI Taxonomy" id="2590779"/>
    <lineage>
        <taxon>Bacteria</taxon>
        <taxon>Bacillati</taxon>
        <taxon>Actinomycetota</taxon>
        <taxon>Actinomycetes</taxon>
        <taxon>Micrococcales</taxon>
        <taxon>Microbacteriaceae</taxon>
        <taxon>Schumannella</taxon>
    </lineage>
</organism>
<proteinExistence type="predicted"/>
<dbReference type="AlphaFoldDB" id="A0A506Y5M1"/>
<dbReference type="Proteomes" id="UP000316252">
    <property type="component" value="Unassembled WGS sequence"/>
</dbReference>
<dbReference type="OrthoDB" id="3424160at2"/>
<evidence type="ECO:0000313" key="1">
    <source>
        <dbReference type="EMBL" id="TPW77926.1"/>
    </source>
</evidence>
<dbReference type="GO" id="GO:0043720">
    <property type="term" value="F:3-keto-5-aminohexanoate cleavage activity"/>
    <property type="evidence" value="ECO:0007669"/>
    <property type="project" value="InterPro"/>
</dbReference>
<dbReference type="RefSeq" id="WP_141162451.1">
    <property type="nucleotide sequence ID" value="NZ_VHQG01000001.1"/>
</dbReference>